<dbReference type="EnsemblProtists" id="EKX36013">
    <property type="protein sequence ID" value="EKX36013"/>
    <property type="gene ID" value="GUITHDRAFT_117798"/>
</dbReference>
<keyword evidence="1" id="KW-1133">Transmembrane helix</keyword>
<evidence type="ECO:0000313" key="3">
    <source>
        <dbReference type="EMBL" id="EKX36013.1"/>
    </source>
</evidence>
<evidence type="ECO:0000313" key="5">
    <source>
        <dbReference type="Proteomes" id="UP000011087"/>
    </source>
</evidence>
<reference evidence="4" key="3">
    <citation type="submission" date="2015-06" db="UniProtKB">
        <authorList>
            <consortium name="EnsemblProtists"/>
        </authorList>
    </citation>
    <scope>IDENTIFICATION</scope>
</reference>
<dbReference type="KEGG" id="gtt:GUITHDRAFT_117798"/>
<dbReference type="GeneID" id="17292799"/>
<dbReference type="PaxDb" id="55529-EKX36013"/>
<dbReference type="EMBL" id="JH993080">
    <property type="protein sequence ID" value="EKX36013.1"/>
    <property type="molecule type" value="Genomic_DNA"/>
</dbReference>
<dbReference type="AlphaFoldDB" id="L1IIC9"/>
<keyword evidence="1" id="KW-0812">Transmembrane</keyword>
<reference evidence="3 5" key="1">
    <citation type="journal article" date="2012" name="Nature">
        <title>Algal genomes reveal evolutionary mosaicism and the fate of nucleomorphs.</title>
        <authorList>
            <consortium name="DOE Joint Genome Institute"/>
            <person name="Curtis B.A."/>
            <person name="Tanifuji G."/>
            <person name="Burki F."/>
            <person name="Gruber A."/>
            <person name="Irimia M."/>
            <person name="Maruyama S."/>
            <person name="Arias M.C."/>
            <person name="Ball S.G."/>
            <person name="Gile G.H."/>
            <person name="Hirakawa Y."/>
            <person name="Hopkins J.F."/>
            <person name="Kuo A."/>
            <person name="Rensing S.A."/>
            <person name="Schmutz J."/>
            <person name="Symeonidi A."/>
            <person name="Elias M."/>
            <person name="Eveleigh R.J."/>
            <person name="Herman E.K."/>
            <person name="Klute M.J."/>
            <person name="Nakayama T."/>
            <person name="Obornik M."/>
            <person name="Reyes-Prieto A."/>
            <person name="Armbrust E.V."/>
            <person name="Aves S.J."/>
            <person name="Beiko R.G."/>
            <person name="Coutinho P."/>
            <person name="Dacks J.B."/>
            <person name="Durnford D.G."/>
            <person name="Fast N.M."/>
            <person name="Green B.R."/>
            <person name="Grisdale C.J."/>
            <person name="Hempel F."/>
            <person name="Henrissat B."/>
            <person name="Hoppner M.P."/>
            <person name="Ishida K."/>
            <person name="Kim E."/>
            <person name="Koreny L."/>
            <person name="Kroth P.G."/>
            <person name="Liu Y."/>
            <person name="Malik S.B."/>
            <person name="Maier U.G."/>
            <person name="McRose D."/>
            <person name="Mock T."/>
            <person name="Neilson J.A."/>
            <person name="Onodera N.T."/>
            <person name="Poole A.M."/>
            <person name="Pritham E.J."/>
            <person name="Richards T.A."/>
            <person name="Rocap G."/>
            <person name="Roy S.W."/>
            <person name="Sarai C."/>
            <person name="Schaack S."/>
            <person name="Shirato S."/>
            <person name="Slamovits C.H."/>
            <person name="Spencer D.F."/>
            <person name="Suzuki S."/>
            <person name="Worden A.Z."/>
            <person name="Zauner S."/>
            <person name="Barry K."/>
            <person name="Bell C."/>
            <person name="Bharti A.K."/>
            <person name="Crow J.A."/>
            <person name="Grimwood J."/>
            <person name="Kramer R."/>
            <person name="Lindquist E."/>
            <person name="Lucas S."/>
            <person name="Salamov A."/>
            <person name="McFadden G.I."/>
            <person name="Lane C.E."/>
            <person name="Keeling P.J."/>
            <person name="Gray M.W."/>
            <person name="Grigoriev I.V."/>
            <person name="Archibald J.M."/>
        </authorList>
    </citation>
    <scope>NUCLEOTIDE SEQUENCE</scope>
    <source>
        <strain evidence="3 5">CCMP2712</strain>
    </source>
</reference>
<feature type="signal peptide" evidence="2">
    <location>
        <begin position="1"/>
        <end position="16"/>
    </location>
</feature>
<sequence length="187" mass="20174">MLRGVLVMATIAVAAGVCNIAEKKDVKIGGCPKRTYKYGSCTSLDDAQAKLTAMLTKYQDPTPPQSDAECKDLIDKACVMYGGTGDASKCSDYCTAMFPSNRGCTMDEQCMMPGFQQPLTCCGYYKSVAKDNCKIETKTLDAYIQKMRESQQCGDLNCVARASSSASVSFVMVFLSSIVGLFVAARM</sequence>
<dbReference type="RefSeq" id="XP_005822993.1">
    <property type="nucleotide sequence ID" value="XM_005822936.1"/>
</dbReference>
<dbReference type="HOGENOM" id="CLU_124700_0_0_1"/>
<gene>
    <name evidence="3" type="ORF">GUITHDRAFT_117798</name>
</gene>
<keyword evidence="5" id="KW-1185">Reference proteome</keyword>
<keyword evidence="2" id="KW-0732">Signal</keyword>
<feature type="chain" id="PRO_5008770089" evidence="2">
    <location>
        <begin position="17"/>
        <end position="187"/>
    </location>
</feature>
<evidence type="ECO:0000313" key="4">
    <source>
        <dbReference type="EnsemblProtists" id="EKX36013"/>
    </source>
</evidence>
<accession>L1IIC9</accession>
<evidence type="ECO:0000256" key="1">
    <source>
        <dbReference type="SAM" id="Phobius"/>
    </source>
</evidence>
<proteinExistence type="predicted"/>
<dbReference type="Proteomes" id="UP000011087">
    <property type="component" value="Unassembled WGS sequence"/>
</dbReference>
<organism evidence="3">
    <name type="scientific">Guillardia theta (strain CCMP2712)</name>
    <name type="common">Cryptophyte</name>
    <dbReference type="NCBI Taxonomy" id="905079"/>
    <lineage>
        <taxon>Eukaryota</taxon>
        <taxon>Cryptophyceae</taxon>
        <taxon>Pyrenomonadales</taxon>
        <taxon>Geminigeraceae</taxon>
        <taxon>Guillardia</taxon>
    </lineage>
</organism>
<name>L1IIC9_GUITC</name>
<reference evidence="5" key="2">
    <citation type="submission" date="2012-11" db="EMBL/GenBank/DDBJ databases">
        <authorList>
            <person name="Kuo A."/>
            <person name="Curtis B.A."/>
            <person name="Tanifuji G."/>
            <person name="Burki F."/>
            <person name="Gruber A."/>
            <person name="Irimia M."/>
            <person name="Maruyama S."/>
            <person name="Arias M.C."/>
            <person name="Ball S.G."/>
            <person name="Gile G.H."/>
            <person name="Hirakawa Y."/>
            <person name="Hopkins J.F."/>
            <person name="Rensing S.A."/>
            <person name="Schmutz J."/>
            <person name="Symeonidi A."/>
            <person name="Elias M."/>
            <person name="Eveleigh R.J."/>
            <person name="Herman E.K."/>
            <person name="Klute M.J."/>
            <person name="Nakayama T."/>
            <person name="Obornik M."/>
            <person name="Reyes-Prieto A."/>
            <person name="Armbrust E.V."/>
            <person name="Aves S.J."/>
            <person name="Beiko R.G."/>
            <person name="Coutinho P."/>
            <person name="Dacks J.B."/>
            <person name="Durnford D.G."/>
            <person name="Fast N.M."/>
            <person name="Green B.R."/>
            <person name="Grisdale C."/>
            <person name="Hempe F."/>
            <person name="Henrissat B."/>
            <person name="Hoppner M.P."/>
            <person name="Ishida K.-I."/>
            <person name="Kim E."/>
            <person name="Koreny L."/>
            <person name="Kroth P.G."/>
            <person name="Liu Y."/>
            <person name="Malik S.-B."/>
            <person name="Maier U.G."/>
            <person name="McRose D."/>
            <person name="Mock T."/>
            <person name="Neilson J.A."/>
            <person name="Onodera N.T."/>
            <person name="Poole A.M."/>
            <person name="Pritham E.J."/>
            <person name="Richards T.A."/>
            <person name="Rocap G."/>
            <person name="Roy S.W."/>
            <person name="Sarai C."/>
            <person name="Schaack S."/>
            <person name="Shirato S."/>
            <person name="Slamovits C.H."/>
            <person name="Spencer D.F."/>
            <person name="Suzuki S."/>
            <person name="Worden A.Z."/>
            <person name="Zauner S."/>
            <person name="Barry K."/>
            <person name="Bell C."/>
            <person name="Bharti A.K."/>
            <person name="Crow J.A."/>
            <person name="Grimwood J."/>
            <person name="Kramer R."/>
            <person name="Lindquist E."/>
            <person name="Lucas S."/>
            <person name="Salamov A."/>
            <person name="McFadden G.I."/>
            <person name="Lane C.E."/>
            <person name="Keeling P.J."/>
            <person name="Gray M.W."/>
            <person name="Grigoriev I.V."/>
            <person name="Archibald J.M."/>
        </authorList>
    </citation>
    <scope>NUCLEOTIDE SEQUENCE</scope>
    <source>
        <strain evidence="5">CCMP2712</strain>
    </source>
</reference>
<keyword evidence="1" id="KW-0472">Membrane</keyword>
<feature type="transmembrane region" description="Helical" evidence="1">
    <location>
        <begin position="166"/>
        <end position="185"/>
    </location>
</feature>
<evidence type="ECO:0000256" key="2">
    <source>
        <dbReference type="SAM" id="SignalP"/>
    </source>
</evidence>
<protein>
    <submittedName>
        <fullName evidence="3 4">Uncharacterized protein</fullName>
    </submittedName>
</protein>